<dbReference type="Gene3D" id="3.40.640.10">
    <property type="entry name" value="Type I PLP-dependent aspartate aminotransferase-like (Major domain)"/>
    <property type="match status" value="1"/>
</dbReference>
<evidence type="ECO:0000313" key="3">
    <source>
        <dbReference type="Proteomes" id="UP001628220"/>
    </source>
</evidence>
<dbReference type="InterPro" id="IPR000653">
    <property type="entry name" value="DegT/StrS_aminotransferase"/>
</dbReference>
<evidence type="ECO:0000313" key="2">
    <source>
        <dbReference type="EMBL" id="GAB1251588.1"/>
    </source>
</evidence>
<dbReference type="Proteomes" id="UP001628220">
    <property type="component" value="Unassembled WGS sequence"/>
</dbReference>
<keyword evidence="2" id="KW-0032">Aminotransferase</keyword>
<dbReference type="PANTHER" id="PTHR30244">
    <property type="entry name" value="TRANSAMINASE"/>
    <property type="match status" value="1"/>
</dbReference>
<dbReference type="EMBL" id="BAAFSF010000001">
    <property type="protein sequence ID" value="GAB1251588.1"/>
    <property type="molecule type" value="Genomic_DNA"/>
</dbReference>
<dbReference type="Gene3D" id="3.90.1150.10">
    <property type="entry name" value="Aspartate Aminotransferase, domain 1"/>
    <property type="match status" value="1"/>
</dbReference>
<dbReference type="SUPFAM" id="SSF53383">
    <property type="entry name" value="PLP-dependent transferases"/>
    <property type="match status" value="1"/>
</dbReference>
<reference evidence="2 3" key="1">
    <citation type="journal article" date="2025" name="Int. J. Syst. Evol. Microbiol.">
        <title>Desulfovibrio falkowii sp. nov., Porphyromonas miyakawae sp. nov., Mediterraneibacter flintii sp. nov. and Owariibacterium komagatae gen. nov., sp. nov., isolated from human faeces.</title>
        <authorList>
            <person name="Hamaguchi T."/>
            <person name="Ohara M."/>
            <person name="Hisatomi A."/>
            <person name="Sekiguchi K."/>
            <person name="Takeda J.I."/>
            <person name="Ueyama J."/>
            <person name="Ito M."/>
            <person name="Nishiwaki H."/>
            <person name="Ogi T."/>
            <person name="Hirayama M."/>
            <person name="Ohkuma M."/>
            <person name="Sakamoto M."/>
            <person name="Ohno K."/>
        </authorList>
    </citation>
    <scope>NUCLEOTIDE SEQUENCE [LARGE SCALE GENOMIC DNA]</scope>
    <source>
        <strain evidence="2 3">13CB11C</strain>
    </source>
</reference>
<dbReference type="GO" id="GO:0008483">
    <property type="term" value="F:transaminase activity"/>
    <property type="evidence" value="ECO:0007669"/>
    <property type="project" value="UniProtKB-KW"/>
</dbReference>
<dbReference type="PIRSF" id="PIRSF000390">
    <property type="entry name" value="PLP_StrS"/>
    <property type="match status" value="1"/>
</dbReference>
<dbReference type="PANTHER" id="PTHR30244:SF42">
    <property type="entry name" value="UDP-2-ACETAMIDO-2-DEOXY-3-OXO-D-GLUCURONATE AMINOTRANSFERASE"/>
    <property type="match status" value="1"/>
</dbReference>
<comment type="caution">
    <text evidence="2">The sequence shown here is derived from an EMBL/GenBank/DDBJ whole genome shotgun (WGS) entry which is preliminary data.</text>
</comment>
<sequence length="380" mass="42337">MISHCENVDRQPIGMVDLKAVYSYRKEEFDAAMQRVASSGRYIEGEELSAFAAELSDFLKCRYVVPCANGTDALQIALMALDLKPGDEVIVPSFTYFATAEVVALLALTPVFVDISPELYTMLPEKVEEAITPHTRAVIVVHLFGQAAPMEPLLHIAKRYDLKLIEDNAQALGTLYQFADGHTAYTGTIGDIGCQSFFPTKNLSCFGDGGAISLNDESLASAITQIAHHGQEKKYYHSRIGINSRLDALQAAILRVQLRYLKEELLYRKLVAERYYKAFQSIDAIILPLKAAYSDHTYHQFTVRVPERDALQQSLATQKIGSTVYYPLPIHKQKAFPAYNKLSLPNSEACAESVLSLPMHPFLTELQQNDIISAVKDFFS</sequence>
<keyword evidence="1" id="KW-0663">Pyridoxal phosphate</keyword>
<gene>
    <name evidence="2" type="ORF">Tsumi_06920</name>
</gene>
<dbReference type="CDD" id="cd00616">
    <property type="entry name" value="AHBA_syn"/>
    <property type="match status" value="1"/>
</dbReference>
<keyword evidence="3" id="KW-1185">Reference proteome</keyword>
<dbReference type="Pfam" id="PF01041">
    <property type="entry name" value="DegT_DnrJ_EryC1"/>
    <property type="match status" value="1"/>
</dbReference>
<protein>
    <submittedName>
        <fullName evidence="2">DegT/DnrJ/EryC1/StrS family aminotransferase</fullName>
    </submittedName>
</protein>
<dbReference type="InterPro" id="IPR015422">
    <property type="entry name" value="PyrdxlP-dep_Trfase_small"/>
</dbReference>
<proteinExistence type="inferred from homology"/>
<name>A0ABQ0E1M1_9PORP</name>
<dbReference type="InterPro" id="IPR015424">
    <property type="entry name" value="PyrdxlP-dep_Trfase"/>
</dbReference>
<dbReference type="InterPro" id="IPR015421">
    <property type="entry name" value="PyrdxlP-dep_Trfase_major"/>
</dbReference>
<accession>A0ABQ0E1M1</accession>
<keyword evidence="2" id="KW-0808">Transferase</keyword>
<comment type="similarity">
    <text evidence="1">Belongs to the DegT/DnrJ/EryC1 family.</text>
</comment>
<organism evidence="2 3">
    <name type="scientific">Porphyromonas miyakawae</name>
    <dbReference type="NCBI Taxonomy" id="3137470"/>
    <lineage>
        <taxon>Bacteria</taxon>
        <taxon>Pseudomonadati</taxon>
        <taxon>Bacteroidota</taxon>
        <taxon>Bacteroidia</taxon>
        <taxon>Bacteroidales</taxon>
        <taxon>Porphyromonadaceae</taxon>
        <taxon>Porphyromonas</taxon>
    </lineage>
</organism>
<evidence type="ECO:0000256" key="1">
    <source>
        <dbReference type="RuleBase" id="RU004508"/>
    </source>
</evidence>